<dbReference type="EMBL" id="JAVGJF010000003">
    <property type="protein sequence ID" value="MDQ7174587.1"/>
    <property type="molecule type" value="Genomic_DNA"/>
</dbReference>
<protein>
    <submittedName>
        <fullName evidence="3">Uncharacterized protein</fullName>
    </submittedName>
</protein>
<keyword evidence="2" id="KW-1133">Transmembrane helix</keyword>
<keyword evidence="2" id="KW-0472">Membrane</keyword>
<evidence type="ECO:0000313" key="3">
    <source>
        <dbReference type="EMBL" id="MDQ7174587.1"/>
    </source>
</evidence>
<feature type="region of interest" description="Disordered" evidence="1">
    <location>
        <begin position="71"/>
        <end position="93"/>
    </location>
</feature>
<sequence length="93" mass="11229">KTKKGEQRGEMMLKNFLFLFIALVVSTSIAENYLIAGTWQYLFMQSISLSIIIFFIYHFIRFKVKDRQTEEQQEHTPTFHQETYQHHLLKKDK</sequence>
<reference evidence="3 4" key="1">
    <citation type="submission" date="2023-08" db="EMBL/GenBank/DDBJ databases">
        <title>Whole genome sequencing of Staphylococcus chromogenes NNSch 2386.</title>
        <authorList>
            <person name="Kropotov V.S."/>
            <person name="Boriskina E.V."/>
            <person name="Gordinskaya N.A."/>
            <person name="Shkurkina I.S."/>
            <person name="Kryazhev D.V."/>
            <person name="Alekseeva A.E."/>
            <person name="Makhova M.A."/>
        </authorList>
    </citation>
    <scope>NUCLEOTIDE SEQUENCE [LARGE SCALE GENOMIC DNA]</scope>
    <source>
        <strain evidence="3 4">NNSch 2386</strain>
    </source>
</reference>
<evidence type="ECO:0000256" key="1">
    <source>
        <dbReference type="SAM" id="MobiDB-lite"/>
    </source>
</evidence>
<evidence type="ECO:0000313" key="4">
    <source>
        <dbReference type="Proteomes" id="UP001240157"/>
    </source>
</evidence>
<dbReference type="AlphaFoldDB" id="A0ABD5AT56"/>
<evidence type="ECO:0000256" key="2">
    <source>
        <dbReference type="SAM" id="Phobius"/>
    </source>
</evidence>
<gene>
    <name evidence="3" type="ORF">RCF65_01125</name>
</gene>
<dbReference type="Proteomes" id="UP001240157">
    <property type="component" value="Unassembled WGS sequence"/>
</dbReference>
<dbReference type="RefSeq" id="WP_308890789.1">
    <property type="nucleotide sequence ID" value="NZ_JAVGJF010000003.1"/>
</dbReference>
<name>A0ABD5AT56_STACR</name>
<comment type="caution">
    <text evidence="3">The sequence shown here is derived from an EMBL/GenBank/DDBJ whole genome shotgun (WGS) entry which is preliminary data.</text>
</comment>
<accession>A0ABD5AT56</accession>
<feature type="transmembrane region" description="Helical" evidence="2">
    <location>
        <begin position="40"/>
        <end position="60"/>
    </location>
</feature>
<organism evidence="3 4">
    <name type="scientific">Staphylococcus chromogenes</name>
    <name type="common">Staphylococcus hyicus subsp. chromogenes</name>
    <dbReference type="NCBI Taxonomy" id="46126"/>
    <lineage>
        <taxon>Bacteria</taxon>
        <taxon>Bacillati</taxon>
        <taxon>Bacillota</taxon>
        <taxon>Bacilli</taxon>
        <taxon>Bacillales</taxon>
        <taxon>Staphylococcaceae</taxon>
        <taxon>Staphylococcus</taxon>
    </lineage>
</organism>
<keyword evidence="2" id="KW-0812">Transmembrane</keyword>
<feature type="non-terminal residue" evidence="3">
    <location>
        <position position="1"/>
    </location>
</feature>
<proteinExistence type="predicted"/>